<comment type="caution">
    <text evidence="4">The sequence shown here is derived from an EMBL/GenBank/DDBJ whole genome shotgun (WGS) entry which is preliminary data.</text>
</comment>
<dbReference type="AlphaFoldDB" id="A0A2H0NG32"/>
<dbReference type="InterPro" id="IPR011109">
    <property type="entry name" value="DNA_bind_recombinase_dom"/>
</dbReference>
<reference evidence="4 5" key="1">
    <citation type="submission" date="2017-09" db="EMBL/GenBank/DDBJ databases">
        <title>Depth-based differentiation of microbial function through sediment-hosted aquifers and enrichment of novel symbionts in the deep terrestrial subsurface.</title>
        <authorList>
            <person name="Probst A.J."/>
            <person name="Ladd B."/>
            <person name="Jarett J.K."/>
            <person name="Geller-Mcgrath D.E."/>
            <person name="Sieber C.M."/>
            <person name="Emerson J.B."/>
            <person name="Anantharaman K."/>
            <person name="Thomas B.C."/>
            <person name="Malmstrom R."/>
            <person name="Stieglmeier M."/>
            <person name="Klingl A."/>
            <person name="Woyke T."/>
            <person name="Ryan C.M."/>
            <person name="Banfield J.F."/>
        </authorList>
    </citation>
    <scope>NUCLEOTIDE SEQUENCE [LARGE SCALE GENOMIC DNA]</scope>
    <source>
        <strain evidence="4">CG11_big_fil_rev_8_21_14_0_20_37_11</strain>
    </source>
</reference>
<keyword evidence="1" id="KW-0238">DNA-binding</keyword>
<evidence type="ECO:0000313" key="4">
    <source>
        <dbReference type="EMBL" id="PIR07841.1"/>
    </source>
</evidence>
<keyword evidence="2" id="KW-0233">DNA recombination</keyword>
<evidence type="ECO:0000256" key="2">
    <source>
        <dbReference type="ARBA" id="ARBA00023172"/>
    </source>
</evidence>
<organism evidence="4 5">
    <name type="scientific">Candidatus Gottesmanbacteria bacterium CG11_big_fil_rev_8_21_14_0_20_37_11</name>
    <dbReference type="NCBI Taxonomy" id="1974575"/>
    <lineage>
        <taxon>Bacteria</taxon>
        <taxon>Candidatus Gottesmaniibacteriota</taxon>
    </lineage>
</organism>
<evidence type="ECO:0000313" key="5">
    <source>
        <dbReference type="Proteomes" id="UP000230707"/>
    </source>
</evidence>
<dbReference type="GO" id="GO:0003677">
    <property type="term" value="F:DNA binding"/>
    <property type="evidence" value="ECO:0007669"/>
    <property type="project" value="UniProtKB-KW"/>
</dbReference>
<dbReference type="GO" id="GO:0000150">
    <property type="term" value="F:DNA strand exchange activity"/>
    <property type="evidence" value="ECO:0007669"/>
    <property type="project" value="InterPro"/>
</dbReference>
<name>A0A2H0NG32_9BACT</name>
<evidence type="ECO:0000256" key="1">
    <source>
        <dbReference type="ARBA" id="ARBA00023125"/>
    </source>
</evidence>
<dbReference type="PANTHER" id="PTHR30461:SF2">
    <property type="entry name" value="SERINE RECOMBINASE PINE-RELATED"/>
    <property type="match status" value="1"/>
</dbReference>
<sequence>SPFKVGNYTLKVSPMYLSLHRNMKDAGEIIDLLDRGIIVDLKFSQYTFVNDANGIMTLGIQFVLAKQYSDNLSAVSQRGSKNIAQKGRSPTNVPKYGYKMSEARYYKPDGDNFTLLQQAFKMALDRKPLEDIAEYLNKNNFTFREKQTKMTKQKLSDIFSNPFYAGVNVYGGEVIDMAEADHSFKPMVTPLDFLELRSILNKATSFRRTQELKVFLFSKMVNCGYCGNLMTPGRSRSSGKSHHRYLGVIK</sequence>
<proteinExistence type="predicted"/>
<dbReference type="Gene3D" id="3.90.1750.20">
    <property type="entry name" value="Putative Large Serine Recombinase, Chain B, Domain 2"/>
    <property type="match status" value="1"/>
</dbReference>
<dbReference type="PROSITE" id="PS51737">
    <property type="entry name" value="RECOMBINASE_DNA_BIND"/>
    <property type="match status" value="1"/>
</dbReference>
<dbReference type="InterPro" id="IPR038109">
    <property type="entry name" value="DNA_bind_recomb_sf"/>
</dbReference>
<accession>A0A2H0NG32</accession>
<dbReference type="InterPro" id="IPR050639">
    <property type="entry name" value="SSR_resolvase"/>
</dbReference>
<protein>
    <recommendedName>
        <fullName evidence="3">Recombinase domain-containing protein</fullName>
    </recommendedName>
</protein>
<evidence type="ECO:0000259" key="3">
    <source>
        <dbReference type="PROSITE" id="PS51737"/>
    </source>
</evidence>
<feature type="domain" description="Recombinase" evidence="3">
    <location>
        <begin position="95"/>
        <end position="206"/>
    </location>
</feature>
<dbReference type="Proteomes" id="UP000230707">
    <property type="component" value="Unassembled WGS sequence"/>
</dbReference>
<gene>
    <name evidence="4" type="ORF">COV53_06130</name>
</gene>
<dbReference type="Pfam" id="PF07508">
    <property type="entry name" value="Recombinase"/>
    <property type="match status" value="1"/>
</dbReference>
<dbReference type="EMBL" id="PCWS01000137">
    <property type="protein sequence ID" value="PIR07841.1"/>
    <property type="molecule type" value="Genomic_DNA"/>
</dbReference>
<feature type="non-terminal residue" evidence="4">
    <location>
        <position position="1"/>
    </location>
</feature>
<dbReference type="PANTHER" id="PTHR30461">
    <property type="entry name" value="DNA-INVERTASE FROM LAMBDOID PROPHAGE"/>
    <property type="match status" value="1"/>
</dbReference>